<dbReference type="Gene3D" id="3.10.20.30">
    <property type="match status" value="1"/>
</dbReference>
<keyword evidence="1" id="KW-0001">2Fe-2S</keyword>
<feature type="domain" description="2Fe-2S ferredoxin-type" evidence="6">
    <location>
        <begin position="1"/>
        <end position="76"/>
    </location>
</feature>
<dbReference type="InterPro" id="IPR036010">
    <property type="entry name" value="2Fe-2S_ferredoxin-like_sf"/>
</dbReference>
<dbReference type="SUPFAM" id="SSF47741">
    <property type="entry name" value="CO dehydrogenase ISP C-domain like"/>
    <property type="match status" value="1"/>
</dbReference>
<evidence type="ECO:0000256" key="4">
    <source>
        <dbReference type="ARBA" id="ARBA00023004"/>
    </source>
</evidence>
<keyword evidence="5" id="KW-0411">Iron-sulfur</keyword>
<dbReference type="InterPro" id="IPR036884">
    <property type="entry name" value="2Fe-2S-bd_dom_sf"/>
</dbReference>
<dbReference type="PROSITE" id="PS00197">
    <property type="entry name" value="2FE2S_FER_1"/>
    <property type="match status" value="1"/>
</dbReference>
<dbReference type="InterPro" id="IPR006058">
    <property type="entry name" value="2Fe2S_fd_BS"/>
</dbReference>
<comment type="caution">
    <text evidence="7">The sequence shown here is derived from an EMBL/GenBank/DDBJ whole genome shotgun (WGS) entry which is preliminary data.</text>
</comment>
<dbReference type="GO" id="GO:0046872">
    <property type="term" value="F:metal ion binding"/>
    <property type="evidence" value="ECO:0007669"/>
    <property type="project" value="UniProtKB-KW"/>
</dbReference>
<dbReference type="CDD" id="cd00207">
    <property type="entry name" value="fer2"/>
    <property type="match status" value="1"/>
</dbReference>
<protein>
    <submittedName>
        <fullName evidence="7">(2Fe-2S)-binding protein</fullName>
    </submittedName>
</protein>
<dbReference type="GO" id="GO:0051537">
    <property type="term" value="F:2 iron, 2 sulfur cluster binding"/>
    <property type="evidence" value="ECO:0007669"/>
    <property type="project" value="UniProtKB-KW"/>
</dbReference>
<name>A0A7V3RDI3_9BACT</name>
<evidence type="ECO:0000313" key="7">
    <source>
        <dbReference type="EMBL" id="HGE74664.1"/>
    </source>
</evidence>
<evidence type="ECO:0000256" key="5">
    <source>
        <dbReference type="ARBA" id="ARBA00023014"/>
    </source>
</evidence>
<dbReference type="GO" id="GO:0016491">
    <property type="term" value="F:oxidoreductase activity"/>
    <property type="evidence" value="ECO:0007669"/>
    <property type="project" value="UniProtKB-KW"/>
</dbReference>
<evidence type="ECO:0000256" key="2">
    <source>
        <dbReference type="ARBA" id="ARBA00022723"/>
    </source>
</evidence>
<accession>A0A7V3RDI3</accession>
<gene>
    <name evidence="7" type="ORF">ENX73_00875</name>
</gene>
<dbReference type="Pfam" id="PF01799">
    <property type="entry name" value="Fer2_2"/>
    <property type="match status" value="1"/>
</dbReference>
<dbReference type="PANTHER" id="PTHR44379">
    <property type="entry name" value="OXIDOREDUCTASE WITH IRON-SULFUR SUBUNIT"/>
    <property type="match status" value="1"/>
</dbReference>
<dbReference type="PANTHER" id="PTHR44379:SF8">
    <property type="entry name" value="XANTHINE DEHYDROGENASE IRON-SULFUR-BINDING SUBUNIT XDHC-RELATED"/>
    <property type="match status" value="1"/>
</dbReference>
<dbReference type="SUPFAM" id="SSF54292">
    <property type="entry name" value="2Fe-2S ferredoxin-like"/>
    <property type="match status" value="1"/>
</dbReference>
<reference evidence="7" key="1">
    <citation type="journal article" date="2020" name="mSystems">
        <title>Genome- and Community-Level Interaction Insights into Carbon Utilization and Element Cycling Functions of Hydrothermarchaeota in Hydrothermal Sediment.</title>
        <authorList>
            <person name="Zhou Z."/>
            <person name="Liu Y."/>
            <person name="Xu W."/>
            <person name="Pan J."/>
            <person name="Luo Z.H."/>
            <person name="Li M."/>
        </authorList>
    </citation>
    <scope>NUCLEOTIDE SEQUENCE [LARGE SCALE GENOMIC DNA]</scope>
    <source>
        <strain evidence="7">SpSt-966</strain>
    </source>
</reference>
<dbReference type="InterPro" id="IPR051452">
    <property type="entry name" value="Diverse_Oxidoreductases"/>
</dbReference>
<dbReference type="AlphaFoldDB" id="A0A7V3RDI3"/>
<keyword evidence="3" id="KW-0560">Oxidoreductase</keyword>
<keyword evidence="4" id="KW-0408">Iron</keyword>
<dbReference type="InterPro" id="IPR002888">
    <property type="entry name" value="2Fe-2S-bd"/>
</dbReference>
<evidence type="ECO:0000259" key="6">
    <source>
        <dbReference type="PROSITE" id="PS51085"/>
    </source>
</evidence>
<evidence type="ECO:0000256" key="3">
    <source>
        <dbReference type="ARBA" id="ARBA00023002"/>
    </source>
</evidence>
<dbReference type="EMBL" id="DTPE01000037">
    <property type="protein sequence ID" value="HGE74664.1"/>
    <property type="molecule type" value="Genomic_DNA"/>
</dbReference>
<keyword evidence="2" id="KW-0479">Metal-binding</keyword>
<dbReference type="Gene3D" id="1.10.150.120">
    <property type="entry name" value="[2Fe-2S]-binding domain"/>
    <property type="match status" value="1"/>
</dbReference>
<organism evidence="7">
    <name type="scientific">Mesoaciditoga lauensis</name>
    <dbReference type="NCBI Taxonomy" id="1495039"/>
    <lineage>
        <taxon>Bacteria</taxon>
        <taxon>Thermotogati</taxon>
        <taxon>Thermotogota</taxon>
        <taxon>Thermotogae</taxon>
        <taxon>Mesoaciditogales</taxon>
        <taxon>Mesoaciditogaceae</taxon>
        <taxon>Mesoaciditoga</taxon>
    </lineage>
</organism>
<dbReference type="InterPro" id="IPR001041">
    <property type="entry name" value="2Fe-2S_ferredoxin-type"/>
</dbReference>
<evidence type="ECO:0000256" key="1">
    <source>
        <dbReference type="ARBA" id="ARBA00022714"/>
    </source>
</evidence>
<dbReference type="PROSITE" id="PS51085">
    <property type="entry name" value="2FE2S_FER_2"/>
    <property type="match status" value="1"/>
</dbReference>
<sequence length="154" mass="16667">MKVELTVNDKKFSVEIEPGEMLLETLRKLGYKSVKHACSTASCGACTVQLDGKAVLSCTTFTAAADGHEIKTVEAFSENGKLSPIQQAILEEGGSQCGFCIPGLVVTAENLLDENPDPTKEEILDNLKGNLCRCTGYESQTRAILKAAKERREK</sequence>
<dbReference type="Pfam" id="PF00111">
    <property type="entry name" value="Fer2"/>
    <property type="match status" value="1"/>
</dbReference>
<dbReference type="InterPro" id="IPR012675">
    <property type="entry name" value="Beta-grasp_dom_sf"/>
</dbReference>
<proteinExistence type="predicted"/>